<evidence type="ECO:0000313" key="7">
    <source>
        <dbReference type="Proteomes" id="UP001379533"/>
    </source>
</evidence>
<evidence type="ECO:0000256" key="3">
    <source>
        <dbReference type="HAMAP-Rule" id="MF_00040"/>
    </source>
</evidence>
<dbReference type="Gene3D" id="3.30.1360.40">
    <property type="match status" value="1"/>
</dbReference>
<feature type="region of interest" description="Disordered" evidence="4">
    <location>
        <begin position="143"/>
        <end position="162"/>
    </location>
</feature>
<proteinExistence type="inferred from homology"/>
<dbReference type="InterPro" id="IPR036191">
    <property type="entry name" value="RRF_sf"/>
</dbReference>
<sequence length="185" mass="20815">MLEDIHKDLFGAIGKAHDNLRRELAKLRAGRANPNLLDNIRIDYYGSTTPLNQMAHVNVPEARLITVKPWDKSQIKAVEKALRESDLGLNPQVDGDIIRIPLPPLTEERRKDFVKIARKYGEECKVTIRKARHDAIDMLNEIENEGGASSDDVERAKKKAEETVSDGVKQVDALVATKEKDILEI</sequence>
<dbReference type="NCBIfam" id="TIGR00496">
    <property type="entry name" value="frr"/>
    <property type="match status" value="1"/>
</dbReference>
<dbReference type="CDD" id="cd00520">
    <property type="entry name" value="RRF"/>
    <property type="match status" value="1"/>
</dbReference>
<evidence type="ECO:0000313" key="6">
    <source>
        <dbReference type="EMBL" id="WXA97703.1"/>
    </source>
</evidence>
<organism evidence="6 7">
    <name type="scientific">Pendulispora brunnea</name>
    <dbReference type="NCBI Taxonomy" id="2905690"/>
    <lineage>
        <taxon>Bacteria</taxon>
        <taxon>Pseudomonadati</taxon>
        <taxon>Myxococcota</taxon>
        <taxon>Myxococcia</taxon>
        <taxon>Myxococcales</taxon>
        <taxon>Sorangiineae</taxon>
        <taxon>Pendulisporaceae</taxon>
        <taxon>Pendulispora</taxon>
    </lineage>
</organism>
<comment type="similarity">
    <text evidence="1 3">Belongs to the RRF family.</text>
</comment>
<comment type="subcellular location">
    <subcellularLocation>
        <location evidence="3">Cytoplasm</location>
    </subcellularLocation>
</comment>
<name>A0ABZ2KK72_9BACT</name>
<protein>
    <recommendedName>
        <fullName evidence="3">Ribosome-recycling factor</fullName>
        <shortName evidence="3">RRF</shortName>
    </recommendedName>
    <alternativeName>
        <fullName evidence="3">Ribosome-releasing factor</fullName>
    </alternativeName>
</protein>
<keyword evidence="3" id="KW-0963">Cytoplasm</keyword>
<dbReference type="Pfam" id="PF01765">
    <property type="entry name" value="RRF"/>
    <property type="match status" value="1"/>
</dbReference>
<dbReference type="EMBL" id="CP089982">
    <property type="protein sequence ID" value="WXA97703.1"/>
    <property type="molecule type" value="Genomic_DNA"/>
</dbReference>
<keyword evidence="7" id="KW-1185">Reference proteome</keyword>
<accession>A0ABZ2KK72</accession>
<gene>
    <name evidence="3 6" type="primary">frr</name>
    <name evidence="6" type="ORF">LZC95_12770</name>
</gene>
<keyword evidence="2 3" id="KW-0648">Protein biosynthesis</keyword>
<evidence type="ECO:0000256" key="1">
    <source>
        <dbReference type="ARBA" id="ARBA00005912"/>
    </source>
</evidence>
<dbReference type="PANTHER" id="PTHR20982">
    <property type="entry name" value="RIBOSOME RECYCLING FACTOR"/>
    <property type="match status" value="1"/>
</dbReference>
<dbReference type="SUPFAM" id="SSF55194">
    <property type="entry name" value="Ribosome recycling factor, RRF"/>
    <property type="match status" value="1"/>
</dbReference>
<evidence type="ECO:0000259" key="5">
    <source>
        <dbReference type="Pfam" id="PF01765"/>
    </source>
</evidence>
<dbReference type="InterPro" id="IPR023584">
    <property type="entry name" value="Ribosome_recyc_fac_dom"/>
</dbReference>
<reference evidence="6 7" key="1">
    <citation type="submission" date="2021-12" db="EMBL/GenBank/DDBJ databases">
        <title>Discovery of the Pendulisporaceae a myxobacterial family with distinct sporulation behavior and unique specialized metabolism.</title>
        <authorList>
            <person name="Garcia R."/>
            <person name="Popoff A."/>
            <person name="Bader C.D."/>
            <person name="Loehr J."/>
            <person name="Walesch S."/>
            <person name="Walt C."/>
            <person name="Boldt J."/>
            <person name="Bunk B."/>
            <person name="Haeckl F.J.F.P.J."/>
            <person name="Gunesch A.P."/>
            <person name="Birkelbach J."/>
            <person name="Nuebel U."/>
            <person name="Pietschmann T."/>
            <person name="Bach T."/>
            <person name="Mueller R."/>
        </authorList>
    </citation>
    <scope>NUCLEOTIDE SEQUENCE [LARGE SCALE GENOMIC DNA]</scope>
    <source>
        <strain evidence="6 7">MSr12523</strain>
    </source>
</reference>
<comment type="function">
    <text evidence="3">Responsible for the release of ribosomes from messenger RNA at the termination of protein biosynthesis. May increase the efficiency of translation by recycling ribosomes from one round of translation to another.</text>
</comment>
<feature type="domain" description="Ribosome recycling factor" evidence="5">
    <location>
        <begin position="20"/>
        <end position="183"/>
    </location>
</feature>
<dbReference type="PANTHER" id="PTHR20982:SF3">
    <property type="entry name" value="MITOCHONDRIAL RIBOSOME RECYCLING FACTOR PSEUDO 1"/>
    <property type="match status" value="1"/>
</dbReference>
<dbReference type="InterPro" id="IPR002661">
    <property type="entry name" value="Ribosome_recyc_fac"/>
</dbReference>
<dbReference type="RefSeq" id="WP_394848321.1">
    <property type="nucleotide sequence ID" value="NZ_CP089982.1"/>
</dbReference>
<dbReference type="Proteomes" id="UP001379533">
    <property type="component" value="Chromosome"/>
</dbReference>
<evidence type="ECO:0000256" key="4">
    <source>
        <dbReference type="SAM" id="MobiDB-lite"/>
    </source>
</evidence>
<dbReference type="HAMAP" id="MF_00040">
    <property type="entry name" value="RRF"/>
    <property type="match status" value="1"/>
</dbReference>
<evidence type="ECO:0000256" key="2">
    <source>
        <dbReference type="ARBA" id="ARBA00022917"/>
    </source>
</evidence>
<feature type="compositionally biased region" description="Basic and acidic residues" evidence="4">
    <location>
        <begin position="152"/>
        <end position="162"/>
    </location>
</feature>
<dbReference type="Gene3D" id="1.10.132.20">
    <property type="entry name" value="Ribosome-recycling factor"/>
    <property type="match status" value="1"/>
</dbReference>